<proteinExistence type="predicted"/>
<comment type="caution">
    <text evidence="2">The sequence shown here is derived from an EMBL/GenBank/DDBJ whole genome shotgun (WGS) entry which is preliminary data.</text>
</comment>
<dbReference type="EMBL" id="JARFPL010000017">
    <property type="protein sequence ID" value="MDF0593305.1"/>
    <property type="molecule type" value="Genomic_DNA"/>
</dbReference>
<keyword evidence="1" id="KW-0472">Membrane</keyword>
<evidence type="ECO:0000256" key="1">
    <source>
        <dbReference type="SAM" id="Phobius"/>
    </source>
</evidence>
<keyword evidence="3" id="KW-1185">Reference proteome</keyword>
<organism evidence="2 3">
    <name type="scientific">Candidatus Methanocrinis alkalitolerans</name>
    <dbReference type="NCBI Taxonomy" id="3033395"/>
    <lineage>
        <taxon>Archaea</taxon>
        <taxon>Methanobacteriati</taxon>
        <taxon>Methanobacteriota</taxon>
        <taxon>Stenosarchaea group</taxon>
        <taxon>Methanomicrobia</taxon>
        <taxon>Methanotrichales</taxon>
        <taxon>Methanotrichaceae</taxon>
        <taxon>Methanocrinis</taxon>
    </lineage>
</organism>
<dbReference type="Proteomes" id="UP001215956">
    <property type="component" value="Unassembled WGS sequence"/>
</dbReference>
<feature type="transmembrane region" description="Helical" evidence="1">
    <location>
        <begin position="22"/>
        <end position="45"/>
    </location>
</feature>
<sequence>MMAGGSGPHPTTKPIFAFPAVLAHYIGENFLSLSVLIIIVAVAGLEANAEGMRATIPLDVSRRFESEDKRDGEDG</sequence>
<name>A0ABT5XF74_9EURY</name>
<gene>
    <name evidence="2" type="ORF">P0O24_06890</name>
</gene>
<keyword evidence="1" id="KW-0812">Transmembrane</keyword>
<keyword evidence="1" id="KW-1133">Transmembrane helix</keyword>
<reference evidence="2 3" key="1">
    <citation type="submission" date="2023-03" db="EMBL/GenBank/DDBJ databases">
        <title>Whole genome sequencing of Methanotrichaceae archaeon M04Ac.</title>
        <authorList>
            <person name="Khomyakova M.A."/>
            <person name="Merkel A.Y."/>
            <person name="Slobodkin A.I."/>
        </authorList>
    </citation>
    <scope>NUCLEOTIDE SEQUENCE [LARGE SCALE GENOMIC DNA]</scope>
    <source>
        <strain evidence="2 3">M04Ac</strain>
    </source>
</reference>
<evidence type="ECO:0000313" key="3">
    <source>
        <dbReference type="Proteomes" id="UP001215956"/>
    </source>
</evidence>
<evidence type="ECO:0000313" key="2">
    <source>
        <dbReference type="EMBL" id="MDF0593305.1"/>
    </source>
</evidence>
<protein>
    <submittedName>
        <fullName evidence="2">Uncharacterized protein</fullName>
    </submittedName>
</protein>
<accession>A0ABT5XF74</accession>